<dbReference type="InterPro" id="IPR011990">
    <property type="entry name" value="TPR-like_helical_dom_sf"/>
</dbReference>
<dbReference type="Proteomes" id="UP001242010">
    <property type="component" value="Chromosome"/>
</dbReference>
<evidence type="ECO:0008006" key="5">
    <source>
        <dbReference type="Google" id="ProtNLM"/>
    </source>
</evidence>
<organism evidence="3 4">
    <name type="scientific">Geothrix oryzae</name>
    <dbReference type="NCBI Taxonomy" id="2927975"/>
    <lineage>
        <taxon>Bacteria</taxon>
        <taxon>Pseudomonadati</taxon>
        <taxon>Acidobacteriota</taxon>
        <taxon>Holophagae</taxon>
        <taxon>Holophagales</taxon>
        <taxon>Holophagaceae</taxon>
        <taxon>Geothrix</taxon>
    </lineage>
</organism>
<dbReference type="InterPro" id="IPR019734">
    <property type="entry name" value="TPR_rpt"/>
</dbReference>
<name>A0ABM8DR89_9BACT</name>
<accession>A0ABM8DR89</accession>
<dbReference type="Pfam" id="PF13620">
    <property type="entry name" value="CarboxypepD_reg"/>
    <property type="match status" value="1"/>
</dbReference>
<evidence type="ECO:0000313" key="3">
    <source>
        <dbReference type="EMBL" id="BDU69475.1"/>
    </source>
</evidence>
<dbReference type="RefSeq" id="WP_286353199.1">
    <property type="nucleotide sequence ID" value="NZ_AP027079.1"/>
</dbReference>
<dbReference type="Pfam" id="PF13181">
    <property type="entry name" value="TPR_8"/>
    <property type="match status" value="1"/>
</dbReference>
<evidence type="ECO:0000256" key="2">
    <source>
        <dbReference type="SAM" id="SignalP"/>
    </source>
</evidence>
<keyword evidence="2" id="KW-0732">Signal</keyword>
<keyword evidence="4" id="KW-1185">Reference proteome</keyword>
<feature type="chain" id="PRO_5045200161" description="Tetratricopeptide repeat protein" evidence="2">
    <location>
        <begin position="20"/>
        <end position="340"/>
    </location>
</feature>
<feature type="coiled-coil region" evidence="1">
    <location>
        <begin position="154"/>
        <end position="181"/>
    </location>
</feature>
<keyword evidence="1" id="KW-0175">Coiled coil</keyword>
<gene>
    <name evidence="3" type="ORF">GETHOR_15760</name>
</gene>
<dbReference type="SUPFAM" id="SSF49464">
    <property type="entry name" value="Carboxypeptidase regulatory domain-like"/>
    <property type="match status" value="1"/>
</dbReference>
<dbReference type="InterPro" id="IPR008969">
    <property type="entry name" value="CarboxyPept-like_regulatory"/>
</dbReference>
<sequence length="340" mass="37323">MRRLILTLLLPAACMSIYAESTGRISGKVLNKEGKPVPGAKVNLKRIDRNWSKDLIPDKAGNYLQVGLDPKDYDLTVSGEGYVDYKERIKIPLADVLVRNITLLTPSEARAQAVASGAAQAAPEDPGAALDAAGRDSFNLAIPFYNDGKYDEALPHVEKAYKTLTEAKDKLKDEQAKAELMPELLKVERVLGICIAQAGAKKEEAEPYLMRALERNAKDERVILGLIETSKAKSDKAAEQKYAAMLETLQGPNPDVIYNKGVEAFNAGKTKEAKVQLLKALEIDPKYAEAHYLLAMVEFGENNLRGTKQNLEKYLELAPAGKNAATAKEMLKDPSLKRIK</sequence>
<dbReference type="EMBL" id="AP027079">
    <property type="protein sequence ID" value="BDU69475.1"/>
    <property type="molecule type" value="Genomic_DNA"/>
</dbReference>
<reference evidence="4" key="1">
    <citation type="journal article" date="2023" name="Int. J. Syst. Evol. Microbiol.">
        <title>Mesoterricola silvestris gen. nov., sp. nov., Mesoterricola sediminis sp. nov., Geothrix oryzae sp. nov., Geothrix edaphica sp. nov., Geothrix rubra sp. nov., and Geothrix limicola sp. nov., six novel members of Acidobacteriota isolated from soils.</title>
        <authorList>
            <person name="Itoh H."/>
            <person name="Sugisawa Y."/>
            <person name="Mise K."/>
            <person name="Xu Z."/>
            <person name="Kuniyasu M."/>
            <person name="Ushijima N."/>
            <person name="Kawano K."/>
            <person name="Kobayashi E."/>
            <person name="Shiratori Y."/>
            <person name="Masuda Y."/>
            <person name="Senoo K."/>
        </authorList>
    </citation>
    <scope>NUCLEOTIDE SEQUENCE [LARGE SCALE GENOMIC DNA]</scope>
    <source>
        <strain evidence="4">Red222</strain>
    </source>
</reference>
<protein>
    <recommendedName>
        <fullName evidence="5">Tetratricopeptide repeat protein</fullName>
    </recommendedName>
</protein>
<evidence type="ECO:0000256" key="1">
    <source>
        <dbReference type="SAM" id="Coils"/>
    </source>
</evidence>
<evidence type="ECO:0000313" key="4">
    <source>
        <dbReference type="Proteomes" id="UP001242010"/>
    </source>
</evidence>
<dbReference type="SMART" id="SM00028">
    <property type="entry name" value="TPR"/>
    <property type="match status" value="3"/>
</dbReference>
<dbReference type="Gene3D" id="1.25.40.10">
    <property type="entry name" value="Tetratricopeptide repeat domain"/>
    <property type="match status" value="2"/>
</dbReference>
<dbReference type="SUPFAM" id="SSF48452">
    <property type="entry name" value="TPR-like"/>
    <property type="match status" value="2"/>
</dbReference>
<proteinExistence type="predicted"/>
<dbReference type="Gene3D" id="2.60.40.1120">
    <property type="entry name" value="Carboxypeptidase-like, regulatory domain"/>
    <property type="match status" value="1"/>
</dbReference>
<feature type="signal peptide" evidence="2">
    <location>
        <begin position="1"/>
        <end position="19"/>
    </location>
</feature>